<keyword evidence="2" id="KW-1185">Reference proteome</keyword>
<name>A0ABV0F5Q4_9ENTE</name>
<dbReference type="Proteomes" id="UP001429357">
    <property type="component" value="Unassembled WGS sequence"/>
</dbReference>
<proteinExistence type="predicted"/>
<dbReference type="RefSeq" id="WP_161869464.1">
    <property type="nucleotide sequence ID" value="NZ_MAEI02000002.1"/>
</dbReference>
<dbReference type="EMBL" id="MAEI02000002">
    <property type="protein sequence ID" value="MEO1783399.1"/>
    <property type="molecule type" value="Genomic_DNA"/>
</dbReference>
<reference evidence="1" key="2">
    <citation type="submission" date="2024-02" db="EMBL/GenBank/DDBJ databases">
        <title>The Genome Sequence of Enterococcus diestrammenae JM9A.</title>
        <authorList>
            <person name="Earl A."/>
            <person name="Manson A."/>
            <person name="Gilmore M."/>
            <person name="Sanders J."/>
            <person name="Shea T."/>
            <person name="Howe W."/>
            <person name="Livny J."/>
            <person name="Cuomo C."/>
            <person name="Neafsey D."/>
            <person name="Birren B."/>
        </authorList>
    </citation>
    <scope>NUCLEOTIDE SEQUENCE</scope>
    <source>
        <strain evidence="1">JM9A</strain>
    </source>
</reference>
<comment type="caution">
    <text evidence="1">The sequence shown here is derived from an EMBL/GenBank/DDBJ whole genome shotgun (WGS) entry which is preliminary data.</text>
</comment>
<organism evidence="1 2">
    <name type="scientific">Enterococcus diestrammenae</name>
    <dbReference type="NCBI Taxonomy" id="1155073"/>
    <lineage>
        <taxon>Bacteria</taxon>
        <taxon>Bacillati</taxon>
        <taxon>Bacillota</taxon>
        <taxon>Bacilli</taxon>
        <taxon>Lactobacillales</taxon>
        <taxon>Enterococcaceae</taxon>
        <taxon>Enterococcus</taxon>
    </lineage>
</organism>
<protein>
    <submittedName>
        <fullName evidence="1">Uncharacterized protein</fullName>
    </submittedName>
</protein>
<evidence type="ECO:0000313" key="1">
    <source>
        <dbReference type="EMBL" id="MEO1783399.1"/>
    </source>
</evidence>
<reference evidence="1" key="1">
    <citation type="submission" date="2016-06" db="EMBL/GenBank/DDBJ databases">
        <authorList>
            <person name="Van Tyne D."/>
        </authorList>
    </citation>
    <scope>NUCLEOTIDE SEQUENCE</scope>
    <source>
        <strain evidence="1">JM9A</strain>
    </source>
</reference>
<accession>A0ABV0F5Q4</accession>
<sequence>MLKCYGEADLLEKLQRNEFEEDSPIRSVEDLLGHLDQSSPMMWVTVYVPEVQSVYGIHRETLISTGQSHRRTSTPVALLEATRYQSSEHIFVSELAALLEGNVAQKNREDYELQLFERKRGKYMLRRWQMIGDQPVLIAQRG</sequence>
<gene>
    <name evidence="1" type="ORF">BAU18_003019</name>
</gene>
<evidence type="ECO:0000313" key="2">
    <source>
        <dbReference type="Proteomes" id="UP001429357"/>
    </source>
</evidence>